<dbReference type="SMART" id="SM00753">
    <property type="entry name" value="PAM"/>
    <property type="match status" value="1"/>
</dbReference>
<keyword evidence="4" id="KW-0539">Nucleus</keyword>
<comment type="subcellular location">
    <subcellularLocation>
        <location evidence="2">Cytoplasm</location>
    </subcellularLocation>
    <subcellularLocation>
        <location evidence="1">Nucleus</location>
    </subcellularLocation>
</comment>
<evidence type="ECO:0000313" key="7">
    <source>
        <dbReference type="EMBL" id="CAE0789762.1"/>
    </source>
</evidence>
<keyword evidence="3" id="KW-0963">Cytoplasm</keyword>
<evidence type="ECO:0000256" key="1">
    <source>
        <dbReference type="ARBA" id="ARBA00004123"/>
    </source>
</evidence>
<dbReference type="PROSITE" id="PS50250">
    <property type="entry name" value="PCI"/>
    <property type="match status" value="1"/>
</dbReference>
<reference evidence="7" key="1">
    <citation type="submission" date="2021-01" db="EMBL/GenBank/DDBJ databases">
        <authorList>
            <person name="Corre E."/>
            <person name="Pelletier E."/>
            <person name="Niang G."/>
            <person name="Scheremetjew M."/>
            <person name="Finn R."/>
            <person name="Kale V."/>
            <person name="Holt S."/>
            <person name="Cochrane G."/>
            <person name="Meng A."/>
            <person name="Brown T."/>
            <person name="Cohen L."/>
        </authorList>
    </citation>
    <scope>NUCLEOTIDE SEQUENCE</scope>
    <source>
        <strain evidence="7">CCMP1594</strain>
    </source>
</reference>
<dbReference type="EMBL" id="HBJA01002816">
    <property type="protein sequence ID" value="CAE0789762.1"/>
    <property type="molecule type" value="Transcribed_RNA"/>
</dbReference>
<organism evidence="7">
    <name type="scientific">Eutreptiella gymnastica</name>
    <dbReference type="NCBI Taxonomy" id="73025"/>
    <lineage>
        <taxon>Eukaryota</taxon>
        <taxon>Discoba</taxon>
        <taxon>Euglenozoa</taxon>
        <taxon>Euglenida</taxon>
        <taxon>Spirocuta</taxon>
        <taxon>Euglenophyceae</taxon>
        <taxon>Eutreptiales</taxon>
        <taxon>Eutreptiaceae</taxon>
        <taxon>Eutreptiella</taxon>
    </lineage>
</organism>
<dbReference type="InterPro" id="IPR036390">
    <property type="entry name" value="WH_DNA-bd_sf"/>
</dbReference>
<dbReference type="InterPro" id="IPR000717">
    <property type="entry name" value="PCI_dom"/>
</dbReference>
<dbReference type="GO" id="GO:0005634">
    <property type="term" value="C:nucleus"/>
    <property type="evidence" value="ECO:0007669"/>
    <property type="project" value="UniProtKB-SubCell"/>
</dbReference>
<evidence type="ECO:0000256" key="4">
    <source>
        <dbReference type="ARBA" id="ARBA00023242"/>
    </source>
</evidence>
<dbReference type="InterPro" id="IPR050871">
    <property type="entry name" value="26S_Proteasome/COP9_Components"/>
</dbReference>
<dbReference type="FunFam" id="1.25.40.570:FF:000006">
    <property type="entry name" value="COP9 signalosome complex subunit 2"/>
    <property type="match status" value="1"/>
</dbReference>
<proteinExistence type="predicted"/>
<protein>
    <recommendedName>
        <fullName evidence="6">PCI domain-containing protein</fullName>
    </recommendedName>
</protein>
<dbReference type="AlphaFoldDB" id="A0A7S4C811"/>
<dbReference type="SMART" id="SM00088">
    <property type="entry name" value="PINT"/>
    <property type="match status" value="1"/>
</dbReference>
<dbReference type="Gene3D" id="1.25.40.570">
    <property type="match status" value="1"/>
</dbReference>
<gene>
    <name evidence="7" type="ORF">EGYM00163_LOCUS876</name>
</gene>
<evidence type="ECO:0000256" key="2">
    <source>
        <dbReference type="ARBA" id="ARBA00004496"/>
    </source>
</evidence>
<accession>A0A7S4C811</accession>
<feature type="domain" description="PCI" evidence="6">
    <location>
        <begin position="255"/>
        <end position="424"/>
    </location>
</feature>
<evidence type="ECO:0000259" key="6">
    <source>
        <dbReference type="PROSITE" id="PS50250"/>
    </source>
</evidence>
<evidence type="ECO:0000256" key="3">
    <source>
        <dbReference type="ARBA" id="ARBA00022490"/>
    </source>
</evidence>
<dbReference type="Pfam" id="PF01399">
    <property type="entry name" value="PCI"/>
    <property type="match status" value="1"/>
</dbReference>
<evidence type="ECO:0000256" key="5">
    <source>
        <dbReference type="SAM" id="MobiDB-lite"/>
    </source>
</evidence>
<feature type="region of interest" description="Disordered" evidence="5">
    <location>
        <begin position="1"/>
        <end position="25"/>
    </location>
</feature>
<sequence>MDDDDECEFEYEEEDDYQIEDDGDEDMIDDDAEVEVENKYYNAKGEVDDCPKEAYNMLLEVLEREKENGSPGKWTFKALKQLVKCSFKLKKFDEMRQRYKELLEFSWPGLTRNHTEKAINKCLDVASTAGAQVLQSLYEITLERLGKDTKNQEKLWFNIKLKLANLFFETRDFNVLRGMVTELKNWCRDADGSYDVKKGTQLLTVYSLEIQMQTELKDYKTLKTLYSESLEVESAIPPPRILGIIRECGGKMFMRQGNWEDANSAFFQAFKNYDEAGHPRRIQCLKYLVLANMLASSNINPFDSTEAKPYKNDTEIVAMTDLIDAYGCNDIKRFERILKDNRSTIVDDPFIKGYIDPLLKTIRTQVLLDICKPYTRIRIPFISQELNIVDEEVEALLVGLILDNRLVGFIDQVNQLLHLGGSTTQGSRYQALQKWTAQIGVIHSTLCSRIG</sequence>
<dbReference type="PANTHER" id="PTHR10678">
    <property type="entry name" value="26S PROTEASOME NON-ATPASE REGULATORY SUBUNIT 11/COP9 SIGNALOSOME COMPLEX SUBUNIT 2"/>
    <property type="match status" value="1"/>
</dbReference>
<name>A0A7S4C811_9EUGL</name>
<dbReference type="GO" id="GO:0005737">
    <property type="term" value="C:cytoplasm"/>
    <property type="evidence" value="ECO:0007669"/>
    <property type="project" value="UniProtKB-SubCell"/>
</dbReference>
<dbReference type="SUPFAM" id="SSF46785">
    <property type="entry name" value="Winged helix' DNA-binding domain"/>
    <property type="match status" value="1"/>
</dbReference>